<accession>A0A1V8TLQ5</accession>
<comment type="caution">
    <text evidence="2">The sequence shown here is derived from an EMBL/GenBank/DDBJ whole genome shotgun (WGS) entry which is preliminary data.</text>
</comment>
<dbReference type="Proteomes" id="UP000192596">
    <property type="component" value="Unassembled WGS sequence"/>
</dbReference>
<organism evidence="2 3">
    <name type="scientific">Cryoendolithus antarcticus</name>
    <dbReference type="NCBI Taxonomy" id="1507870"/>
    <lineage>
        <taxon>Eukaryota</taxon>
        <taxon>Fungi</taxon>
        <taxon>Dikarya</taxon>
        <taxon>Ascomycota</taxon>
        <taxon>Pezizomycotina</taxon>
        <taxon>Dothideomycetes</taxon>
        <taxon>Dothideomycetidae</taxon>
        <taxon>Cladosporiales</taxon>
        <taxon>Cladosporiaceae</taxon>
        <taxon>Cryoendolithus</taxon>
    </lineage>
</organism>
<dbReference type="OrthoDB" id="5419608at2759"/>
<sequence length="185" mass="17703">MQFSLLALSALAATISAQQSSPDLVSIISVLQTGLPSSILQEALTNSAGLSSEIASEFRVATPTWFTALPTDIQTYLVSAANSPSAFANATAGIASTLNGTAIMNSTSVAAAQSSISSANSAQISSEVASASAAGTTSGGAGSGAASATSASASSSSSAAGASMPTALYGMSLVGAMGLVGVLAL</sequence>
<keyword evidence="1" id="KW-0732">Signal</keyword>
<evidence type="ECO:0000313" key="3">
    <source>
        <dbReference type="Proteomes" id="UP000192596"/>
    </source>
</evidence>
<keyword evidence="3" id="KW-1185">Reference proteome</keyword>
<feature type="signal peptide" evidence="1">
    <location>
        <begin position="1"/>
        <end position="17"/>
    </location>
</feature>
<evidence type="ECO:0000313" key="2">
    <source>
        <dbReference type="EMBL" id="OQO12323.1"/>
    </source>
</evidence>
<evidence type="ECO:0000256" key="1">
    <source>
        <dbReference type="SAM" id="SignalP"/>
    </source>
</evidence>
<gene>
    <name evidence="2" type="ORF">B0A48_02965</name>
</gene>
<dbReference type="InParanoid" id="A0A1V8TLQ5"/>
<protein>
    <recommendedName>
        <fullName evidence="4">FAS1 domain-containing protein</fullName>
    </recommendedName>
</protein>
<reference evidence="3" key="1">
    <citation type="submission" date="2017-03" db="EMBL/GenBank/DDBJ databases">
        <title>Genomes of endolithic fungi from Antarctica.</title>
        <authorList>
            <person name="Coleine C."/>
            <person name="Masonjones S."/>
            <person name="Stajich J.E."/>
        </authorList>
    </citation>
    <scope>NUCLEOTIDE SEQUENCE [LARGE SCALE GENOMIC DNA]</scope>
    <source>
        <strain evidence="3">CCFEE 5527</strain>
    </source>
</reference>
<feature type="chain" id="PRO_5010708633" description="FAS1 domain-containing protein" evidence="1">
    <location>
        <begin position="18"/>
        <end position="185"/>
    </location>
</feature>
<dbReference type="EMBL" id="NAJO01000005">
    <property type="protein sequence ID" value="OQO12323.1"/>
    <property type="molecule type" value="Genomic_DNA"/>
</dbReference>
<name>A0A1V8TLQ5_9PEZI</name>
<evidence type="ECO:0008006" key="4">
    <source>
        <dbReference type="Google" id="ProtNLM"/>
    </source>
</evidence>
<dbReference type="AlphaFoldDB" id="A0A1V8TLQ5"/>
<proteinExistence type="predicted"/>